<feature type="domain" description="Secretion system C-terminal sorting" evidence="4">
    <location>
        <begin position="449"/>
        <end position="513"/>
    </location>
</feature>
<evidence type="ECO:0000259" key="4">
    <source>
        <dbReference type="Pfam" id="PF18962"/>
    </source>
</evidence>
<keyword evidence="1" id="KW-0732">Signal</keyword>
<evidence type="ECO:0000256" key="1">
    <source>
        <dbReference type="ARBA" id="ARBA00022729"/>
    </source>
</evidence>
<dbReference type="Proteomes" id="UP000257004">
    <property type="component" value="Unassembled WGS sequence"/>
</dbReference>
<evidence type="ECO:0000256" key="3">
    <source>
        <dbReference type="SAM" id="Phobius"/>
    </source>
</evidence>
<evidence type="ECO:0000313" key="5">
    <source>
        <dbReference type="EMBL" id="RED23795.1"/>
    </source>
</evidence>
<feature type="compositionally biased region" description="Polar residues" evidence="2">
    <location>
        <begin position="380"/>
        <end position="391"/>
    </location>
</feature>
<keyword evidence="6" id="KW-1185">Reference proteome</keyword>
<reference evidence="5 6" key="1">
    <citation type="submission" date="2018-07" db="EMBL/GenBank/DDBJ databases">
        <title>Genomic Encyclopedia of Archaeal and Bacterial Type Strains, Phase II (KMG-II): from individual species to whole genera.</title>
        <authorList>
            <person name="Goeker M."/>
        </authorList>
    </citation>
    <scope>NUCLEOTIDE SEQUENCE [LARGE SCALE GENOMIC DNA]</scope>
    <source>
        <strain evidence="5 6">DSM 25795</strain>
    </source>
</reference>
<feature type="transmembrane region" description="Helical" evidence="3">
    <location>
        <begin position="7"/>
        <end position="25"/>
    </location>
</feature>
<feature type="region of interest" description="Disordered" evidence="2">
    <location>
        <begin position="380"/>
        <end position="410"/>
    </location>
</feature>
<accession>A0A3D9FT95</accession>
<sequence length="519" mass="58468">MMLIKNYFIYFFFIFLFNYTLYSQVTITSNNLKVDNNLVSNNTIAFNSNLSVNISIDIKMETTDGSTNTTFGNLFLYYKTNTDDTPTQIAIQSITFVNNYPKTNYINNTFFTSIKLFKNDFLSNGGTLYAEYKTNDKKVYKSQVINITGGGHTTMPPPPNNQSKQIFSNLIGNDQIIASGEIPKPFSYYTPFYRNSDNLPGRRGSASSGSSSANIYLTIFKWQIKTRSTNWTDIPGATSAGYSPNKAIYENTSYRRIAFYEGGQYDFSNNIFIIINDQSFQNTICCNQIITSSSSGKEEIAGNTPNLNNFTYRWQSCSDPSNIIQNWAEMPFANDKNFPPSYIQPSTGRGNETEAYRRLIKQNGNVISISNTVSITYSIPNTSTGPTRNDGTTPTRTSKSTTNNDFKTNPFISTNNLSDTTIIKENLDAQNIENKTNQESLKINNNISLYPNPITNYFNIEGAVNINDIAIYDFFGKKINIVKQQKSTNLIEINTTDLQSGIFILKIDNTTFSKTLIKN</sequence>
<proteinExistence type="predicted"/>
<gene>
    <name evidence="5" type="ORF">BD847_2865</name>
</gene>
<dbReference type="InterPro" id="IPR026444">
    <property type="entry name" value="Secre_tail"/>
</dbReference>
<comment type="caution">
    <text evidence="5">The sequence shown here is derived from an EMBL/GenBank/DDBJ whole genome shotgun (WGS) entry which is preliminary data.</text>
</comment>
<protein>
    <recommendedName>
        <fullName evidence="4">Secretion system C-terminal sorting domain-containing protein</fullName>
    </recommendedName>
</protein>
<dbReference type="Pfam" id="PF18962">
    <property type="entry name" value="Por_Secre_tail"/>
    <property type="match status" value="1"/>
</dbReference>
<feature type="compositionally biased region" description="Low complexity" evidence="2">
    <location>
        <begin position="392"/>
        <end position="402"/>
    </location>
</feature>
<evidence type="ECO:0000313" key="6">
    <source>
        <dbReference type="Proteomes" id="UP000257004"/>
    </source>
</evidence>
<keyword evidence="3" id="KW-0472">Membrane</keyword>
<dbReference type="AlphaFoldDB" id="A0A3D9FT95"/>
<keyword evidence="3" id="KW-1133">Transmembrane helix</keyword>
<dbReference type="EMBL" id="QRDQ01000009">
    <property type="protein sequence ID" value="RED23795.1"/>
    <property type="molecule type" value="Genomic_DNA"/>
</dbReference>
<name>A0A3D9FT95_9FLAO</name>
<evidence type="ECO:0000256" key="2">
    <source>
        <dbReference type="SAM" id="MobiDB-lite"/>
    </source>
</evidence>
<organism evidence="5 6">
    <name type="scientific">Flavobacterium cutihirudinis</name>
    <dbReference type="NCBI Taxonomy" id="1265740"/>
    <lineage>
        <taxon>Bacteria</taxon>
        <taxon>Pseudomonadati</taxon>
        <taxon>Bacteroidota</taxon>
        <taxon>Flavobacteriia</taxon>
        <taxon>Flavobacteriales</taxon>
        <taxon>Flavobacteriaceae</taxon>
        <taxon>Flavobacterium</taxon>
    </lineage>
</organism>
<keyword evidence="3" id="KW-0812">Transmembrane</keyword>